<dbReference type="PROSITE" id="PS00647">
    <property type="entry name" value="THYMID_PHOSPHORYLASE"/>
    <property type="match status" value="1"/>
</dbReference>
<dbReference type="Pfam" id="PF02885">
    <property type="entry name" value="Glycos_trans_3N"/>
    <property type="match status" value="1"/>
</dbReference>
<dbReference type="EMBL" id="CYSR01000005">
    <property type="protein sequence ID" value="CUH98369.1"/>
    <property type="molecule type" value="Genomic_DNA"/>
</dbReference>
<dbReference type="NCBIfam" id="TIGR02645">
    <property type="entry name" value="ARCH_P_rylase"/>
    <property type="match status" value="1"/>
</dbReference>
<evidence type="ECO:0000256" key="4">
    <source>
        <dbReference type="HAMAP-Rule" id="MF_00703"/>
    </source>
</evidence>
<dbReference type="PANTHER" id="PTHR10515:SF0">
    <property type="entry name" value="THYMIDINE PHOSPHORYLASE"/>
    <property type="match status" value="1"/>
</dbReference>
<dbReference type="InterPro" id="IPR035902">
    <property type="entry name" value="Nuc_phospho_transferase"/>
</dbReference>
<dbReference type="Gene3D" id="1.20.970.50">
    <property type="match status" value="1"/>
</dbReference>
<comment type="catalytic activity">
    <reaction evidence="3 4">
        <text>thymidine + phosphate = 2-deoxy-alpha-D-ribose 1-phosphate + thymine</text>
        <dbReference type="Rhea" id="RHEA:16037"/>
        <dbReference type="ChEBI" id="CHEBI:17748"/>
        <dbReference type="ChEBI" id="CHEBI:17821"/>
        <dbReference type="ChEBI" id="CHEBI:43474"/>
        <dbReference type="ChEBI" id="CHEBI:57259"/>
        <dbReference type="EC" id="2.4.2.4"/>
    </reaction>
</comment>
<dbReference type="SMART" id="SM00941">
    <property type="entry name" value="PYNP_C"/>
    <property type="match status" value="1"/>
</dbReference>
<dbReference type="EC" id="2.4.2.4" evidence="4"/>
<dbReference type="InterPro" id="IPR000053">
    <property type="entry name" value="Thymidine/pyrmidine_PPase"/>
</dbReference>
<dbReference type="Gene3D" id="3.90.1170.30">
    <property type="entry name" value="Pyrimidine nucleoside phosphorylase-like, C-terminal domain"/>
    <property type="match status" value="1"/>
</dbReference>
<dbReference type="InterPro" id="IPR013102">
    <property type="entry name" value="PYNP_C"/>
</dbReference>
<organism evidence="6 7">
    <name type="scientific">Leisingera aquaemixtae</name>
    <dbReference type="NCBI Taxonomy" id="1396826"/>
    <lineage>
        <taxon>Bacteria</taxon>
        <taxon>Pseudomonadati</taxon>
        <taxon>Pseudomonadota</taxon>
        <taxon>Alphaproteobacteria</taxon>
        <taxon>Rhodobacterales</taxon>
        <taxon>Roseobacteraceae</taxon>
        <taxon>Leisingera</taxon>
    </lineage>
</organism>
<dbReference type="STRING" id="1396826.PHA8399_00483"/>
<dbReference type="InterPro" id="IPR017872">
    <property type="entry name" value="Pyrmidine_PPase_CS"/>
</dbReference>
<dbReference type="GO" id="GO:0004645">
    <property type="term" value="F:1,4-alpha-oligoglucan phosphorylase activity"/>
    <property type="evidence" value="ECO:0007669"/>
    <property type="project" value="InterPro"/>
</dbReference>
<name>A0A0P1H5Y2_9RHOB</name>
<evidence type="ECO:0000256" key="2">
    <source>
        <dbReference type="ARBA" id="ARBA00022679"/>
    </source>
</evidence>
<dbReference type="InterPro" id="IPR013466">
    <property type="entry name" value="Thymidine/AMP_Pase"/>
</dbReference>
<dbReference type="GO" id="GO:0006213">
    <property type="term" value="P:pyrimidine nucleoside metabolic process"/>
    <property type="evidence" value="ECO:0007669"/>
    <property type="project" value="InterPro"/>
</dbReference>
<dbReference type="SUPFAM" id="SSF47648">
    <property type="entry name" value="Nucleoside phosphorylase/phosphoribosyltransferase N-terminal domain"/>
    <property type="match status" value="1"/>
</dbReference>
<dbReference type="Proteomes" id="UP000051326">
    <property type="component" value="Unassembled WGS sequence"/>
</dbReference>
<protein>
    <recommendedName>
        <fullName evidence="4">Putative thymidine phosphorylase</fullName>
        <ecNumber evidence="4">2.4.2.4</ecNumber>
    </recommendedName>
    <alternativeName>
        <fullName evidence="4">TdRPase</fullName>
    </alternativeName>
</protein>
<dbReference type="InterPro" id="IPR036320">
    <property type="entry name" value="Glycosyl_Trfase_fam3_N_dom_sf"/>
</dbReference>
<dbReference type="GO" id="GO:0006206">
    <property type="term" value="P:pyrimidine nucleobase metabolic process"/>
    <property type="evidence" value="ECO:0007669"/>
    <property type="project" value="InterPro"/>
</dbReference>
<dbReference type="GO" id="GO:0009032">
    <property type="term" value="F:thymidine phosphorylase activity"/>
    <property type="evidence" value="ECO:0007669"/>
    <property type="project" value="UniProtKB-UniRule"/>
</dbReference>
<dbReference type="InterPro" id="IPR017459">
    <property type="entry name" value="Glycosyl_Trfase_fam3_N_dom"/>
</dbReference>
<gene>
    <name evidence="6" type="primary">pdp</name>
    <name evidence="6" type="ORF">PHA8399_00483</name>
</gene>
<dbReference type="Pfam" id="PF00591">
    <property type="entry name" value="Glycos_transf_3"/>
    <property type="match status" value="1"/>
</dbReference>
<proteinExistence type="inferred from homology"/>
<dbReference type="SUPFAM" id="SSF52418">
    <property type="entry name" value="Nucleoside phosphorylase/phosphoribosyltransferase catalytic domain"/>
    <property type="match status" value="1"/>
</dbReference>
<dbReference type="InterPro" id="IPR028579">
    <property type="entry name" value="Thym_Pase_Put"/>
</dbReference>
<dbReference type="InterPro" id="IPR036566">
    <property type="entry name" value="PYNP-like_C_sf"/>
</dbReference>
<dbReference type="InterPro" id="IPR000312">
    <property type="entry name" value="Glycosyl_Trfase_fam3"/>
</dbReference>
<dbReference type="NCBIfam" id="NF003338">
    <property type="entry name" value="PRK04350.1"/>
    <property type="match status" value="1"/>
</dbReference>
<evidence type="ECO:0000313" key="7">
    <source>
        <dbReference type="Proteomes" id="UP000051326"/>
    </source>
</evidence>
<evidence type="ECO:0000259" key="5">
    <source>
        <dbReference type="SMART" id="SM00941"/>
    </source>
</evidence>
<evidence type="ECO:0000313" key="6">
    <source>
        <dbReference type="EMBL" id="CUH98369.1"/>
    </source>
</evidence>
<sequence>MTRERHCLPLVRAEIDTYSQPVVFMHQDCHVCRAEGFRALTRVRIACGGRSVIASLNVVTGAGWLGPEAAALSDAAWAALRPRLGDMGQFSHPELPEAASLIRAKVYGERLHQAQFATIIKDALAHRLSDLDLAAFVTACAGEHLSTCETIALTRAMQEAGRSLEWGEGPVPDKHCVGGLPGNRTTPIVVAIVAAAGLVIPKTSSRAITSPSGTADTMEVMAPVALDTAAMRKVVEAQGGCIVWGGALGLSPADDILIRIERPLDFDSDGQLVASILSKKAAAGSDRVVIDIPVGPTAKVRSENAAEALSARLRATARAIGLDLAIHVSDGSQPVGCGIGPALEAIDVLKVLRRTPDAPGDLRERALVLAGLLLEMSGETAGVERARVLLDSGAAEHRFMAICAAQGGFAEPAEAPYRIPVEAPRDGVITAIDNRLIARVAKLAGAPQQARAGVLLMARPGTLVQRGQPLFEIWAETPGELAYARDFASAQKEIFRIEVPK</sequence>
<evidence type="ECO:0000256" key="1">
    <source>
        <dbReference type="ARBA" id="ARBA00022676"/>
    </source>
</evidence>
<dbReference type="SUPFAM" id="SSF54680">
    <property type="entry name" value="Pyrimidine nucleoside phosphorylase C-terminal domain"/>
    <property type="match status" value="1"/>
</dbReference>
<dbReference type="Gene3D" id="3.40.1030.10">
    <property type="entry name" value="Nucleoside phosphorylase/phosphoribosyltransferase catalytic domain"/>
    <property type="match status" value="1"/>
</dbReference>
<accession>A0A0P1H5Y2</accession>
<dbReference type="GO" id="GO:0005829">
    <property type="term" value="C:cytosol"/>
    <property type="evidence" value="ECO:0007669"/>
    <property type="project" value="TreeGrafter"/>
</dbReference>
<keyword evidence="2 4" id="KW-0808">Transferase</keyword>
<dbReference type="HAMAP" id="MF_00703">
    <property type="entry name" value="Thymid_phosp_2"/>
    <property type="match status" value="1"/>
</dbReference>
<dbReference type="RefSeq" id="WP_058284612.1">
    <property type="nucleotide sequence ID" value="NZ_CYSR01000005.1"/>
</dbReference>
<reference evidence="6 7" key="1">
    <citation type="submission" date="2015-09" db="EMBL/GenBank/DDBJ databases">
        <authorList>
            <consortium name="Swine Surveillance"/>
        </authorList>
    </citation>
    <scope>NUCLEOTIDE SEQUENCE [LARGE SCALE GENOMIC DNA]</scope>
    <source>
        <strain evidence="6 7">CECT 8399</strain>
    </source>
</reference>
<feature type="domain" description="Pyrimidine nucleoside phosphorylase C-terminal" evidence="5">
    <location>
        <begin position="428"/>
        <end position="495"/>
    </location>
</feature>
<evidence type="ECO:0000256" key="3">
    <source>
        <dbReference type="ARBA" id="ARBA00048550"/>
    </source>
</evidence>
<keyword evidence="1 4" id="KW-0328">Glycosyltransferase</keyword>
<comment type="similarity">
    <text evidence="4">Belongs to the thymidine/pyrimidine-nucleoside phosphorylase family. Type 2 subfamily.</text>
</comment>
<dbReference type="AlphaFoldDB" id="A0A0P1H5Y2"/>
<dbReference type="PANTHER" id="PTHR10515">
    <property type="entry name" value="THYMIDINE PHOSPHORYLASE"/>
    <property type="match status" value="1"/>
</dbReference>